<evidence type="ECO:0000313" key="2">
    <source>
        <dbReference type="EMBL" id="KFR00022.1"/>
    </source>
</evidence>
<reference evidence="2 3" key="1">
    <citation type="submission" date="2014-04" db="EMBL/GenBank/DDBJ databases">
        <title>Genome evolution of avian class.</title>
        <authorList>
            <person name="Zhang G."/>
            <person name="Li C."/>
        </authorList>
    </citation>
    <scope>NUCLEOTIDE SEQUENCE [LARGE SCALE GENOMIC DNA]</scope>
    <source>
        <strain evidence="2">BGI_N306</strain>
    </source>
</reference>
<protein>
    <submittedName>
        <fullName evidence="2">Uncharacterized protein</fullName>
    </submittedName>
</protein>
<feature type="non-terminal residue" evidence="2">
    <location>
        <position position="52"/>
    </location>
</feature>
<evidence type="ECO:0000313" key="3">
    <source>
        <dbReference type="Proteomes" id="UP000053605"/>
    </source>
</evidence>
<accession>A0A091V9M4</accession>
<keyword evidence="1" id="KW-0732">Signal</keyword>
<dbReference type="Proteomes" id="UP000053605">
    <property type="component" value="Unassembled WGS sequence"/>
</dbReference>
<dbReference type="AlphaFoldDB" id="A0A091V9M4"/>
<feature type="signal peptide" evidence="1">
    <location>
        <begin position="1"/>
        <end position="19"/>
    </location>
</feature>
<name>A0A091V9M4_OPIHO</name>
<sequence>MKVLLSLTLLLTLLERCDGSAGWVFTESQLRASAGDSVLLQCLFLDPVAKGW</sequence>
<dbReference type="EMBL" id="KK733820">
    <property type="protein sequence ID" value="KFR00022.1"/>
    <property type="molecule type" value="Genomic_DNA"/>
</dbReference>
<keyword evidence="3" id="KW-1185">Reference proteome</keyword>
<feature type="chain" id="PRO_5001883137" evidence="1">
    <location>
        <begin position="20"/>
        <end position="52"/>
    </location>
</feature>
<evidence type="ECO:0000256" key="1">
    <source>
        <dbReference type="SAM" id="SignalP"/>
    </source>
</evidence>
<dbReference type="STRING" id="30419.A0A091V9M4"/>
<dbReference type="PhylomeDB" id="A0A091V9M4"/>
<organism evidence="2 3">
    <name type="scientific">Opisthocomus hoazin</name>
    <name type="common">Hoatzin</name>
    <name type="synonym">Phasianus hoazin</name>
    <dbReference type="NCBI Taxonomy" id="30419"/>
    <lineage>
        <taxon>Eukaryota</taxon>
        <taxon>Metazoa</taxon>
        <taxon>Chordata</taxon>
        <taxon>Craniata</taxon>
        <taxon>Vertebrata</taxon>
        <taxon>Euteleostomi</taxon>
        <taxon>Archelosauria</taxon>
        <taxon>Archosauria</taxon>
        <taxon>Dinosauria</taxon>
        <taxon>Saurischia</taxon>
        <taxon>Theropoda</taxon>
        <taxon>Coelurosauria</taxon>
        <taxon>Aves</taxon>
        <taxon>Neognathae</taxon>
        <taxon>Neoaves</taxon>
        <taxon>Opisthocomiformes</taxon>
        <taxon>Opisthocomidae</taxon>
        <taxon>Opisthocomus</taxon>
    </lineage>
</organism>
<proteinExistence type="predicted"/>
<gene>
    <name evidence="2" type="ORF">N306_12463</name>
</gene>